<dbReference type="Proteomes" id="UP001309876">
    <property type="component" value="Unassembled WGS sequence"/>
</dbReference>
<dbReference type="AlphaFoldDB" id="A0AAN7YIM1"/>
<feature type="region of interest" description="Disordered" evidence="1">
    <location>
        <begin position="134"/>
        <end position="169"/>
    </location>
</feature>
<feature type="compositionally biased region" description="Basic and acidic residues" evidence="1">
    <location>
        <begin position="148"/>
        <end position="157"/>
    </location>
</feature>
<evidence type="ECO:0000313" key="3">
    <source>
        <dbReference type="EMBL" id="KAK5088876.1"/>
    </source>
</evidence>
<organism evidence="3 4">
    <name type="scientific">Lithohypha guttulata</name>
    <dbReference type="NCBI Taxonomy" id="1690604"/>
    <lineage>
        <taxon>Eukaryota</taxon>
        <taxon>Fungi</taxon>
        <taxon>Dikarya</taxon>
        <taxon>Ascomycota</taxon>
        <taxon>Pezizomycotina</taxon>
        <taxon>Eurotiomycetes</taxon>
        <taxon>Chaetothyriomycetidae</taxon>
        <taxon>Chaetothyriales</taxon>
        <taxon>Trichomeriaceae</taxon>
        <taxon>Lithohypha</taxon>
    </lineage>
</organism>
<dbReference type="Pfam" id="PF13621">
    <property type="entry name" value="Cupin_8"/>
    <property type="match status" value="1"/>
</dbReference>
<evidence type="ECO:0000313" key="4">
    <source>
        <dbReference type="Proteomes" id="UP001309876"/>
    </source>
</evidence>
<reference evidence="3 4" key="1">
    <citation type="submission" date="2023-08" db="EMBL/GenBank/DDBJ databases">
        <title>Black Yeasts Isolated from many extreme environments.</title>
        <authorList>
            <person name="Coleine C."/>
            <person name="Stajich J.E."/>
            <person name="Selbmann L."/>
        </authorList>
    </citation>
    <scope>NUCLEOTIDE SEQUENCE [LARGE SCALE GENOMIC DNA]</scope>
    <source>
        <strain evidence="3 4">CCFEE 5910</strain>
    </source>
</reference>
<proteinExistence type="predicted"/>
<dbReference type="InterPro" id="IPR003347">
    <property type="entry name" value="JmjC_dom"/>
</dbReference>
<protein>
    <recommendedName>
        <fullName evidence="2">JmjC domain-containing protein</fullName>
    </recommendedName>
</protein>
<dbReference type="EMBL" id="JAVRRJ010000002">
    <property type="protein sequence ID" value="KAK5088876.1"/>
    <property type="molecule type" value="Genomic_DNA"/>
</dbReference>
<dbReference type="PANTHER" id="PTHR12461">
    <property type="entry name" value="HYPOXIA-INDUCIBLE FACTOR 1 ALPHA INHIBITOR-RELATED"/>
    <property type="match status" value="1"/>
</dbReference>
<dbReference type="Gene3D" id="2.60.120.650">
    <property type="entry name" value="Cupin"/>
    <property type="match status" value="1"/>
</dbReference>
<accession>A0AAN7YIM1</accession>
<dbReference type="SMART" id="SM00558">
    <property type="entry name" value="JmjC"/>
    <property type="match status" value="1"/>
</dbReference>
<feature type="domain" description="JmjC" evidence="2">
    <location>
        <begin position="312"/>
        <end position="509"/>
    </location>
</feature>
<name>A0AAN7YIM1_9EURO</name>
<comment type="caution">
    <text evidence="3">The sequence shown here is derived from an EMBL/GenBank/DDBJ whole genome shotgun (WGS) entry which is preliminary data.</text>
</comment>
<dbReference type="PANTHER" id="PTHR12461:SF101">
    <property type="entry name" value="TRNA WYBUTOSINE-SYNTHESIZING PROTEIN 4"/>
    <property type="match status" value="1"/>
</dbReference>
<dbReference type="InterPro" id="IPR041667">
    <property type="entry name" value="Cupin_8"/>
</dbReference>
<gene>
    <name evidence="3" type="ORF">LTR05_003098</name>
</gene>
<keyword evidence="4" id="KW-1185">Reference proteome</keyword>
<feature type="region of interest" description="Disordered" evidence="1">
    <location>
        <begin position="376"/>
        <end position="399"/>
    </location>
</feature>
<evidence type="ECO:0000259" key="2">
    <source>
        <dbReference type="PROSITE" id="PS51184"/>
    </source>
</evidence>
<dbReference type="PROSITE" id="PS51184">
    <property type="entry name" value="JMJC"/>
    <property type="match status" value="1"/>
</dbReference>
<evidence type="ECO:0000256" key="1">
    <source>
        <dbReference type="SAM" id="MobiDB-lite"/>
    </source>
</evidence>
<dbReference type="SUPFAM" id="SSF51197">
    <property type="entry name" value="Clavaminate synthase-like"/>
    <property type="match status" value="1"/>
</dbReference>
<sequence>MDSILALINIDLNVDARRAVYTECDLDVRHCEKKTHDELLEIAKSRINVFPYSSVKSCWFKLYTDASILKAAGFLMKLEYETDFESERSEQLLSKAIAALDYALIVAGGGDEKRKRLIQKVFVLLETLMVNQGTENEDEAPPTKRRRLDIPRSDTRHKQGHRQLPNGKCPTPHLKHPIRILRSPSLRTFESWAHKSHEPVVLQGVLDHWPALAKWKNVKYWWYKTLHGHRLVPVEIGQSYNDEDWRQEIMPFRQFLEGYILINDNAEQYEVGYLAQHDLFRQIEGIRADVAVPDYCYCDMPKDEAMAKRHDLFTTKQETSAIEDEEDDDIQPEIHQNVWFGGRTVSPLHHDPYHNILCQVHGTKYIRLYSPEHTSNLYPKSKTEPAPHLQSKAGPASGPINEVQLHDDSTTTGQGGDQRDSISIITQANSVDTSDNQPGTIDMSNNSSVDILAMQLSPDEDWDEKWPGISSVPYFECLLEAGEALFIPKGWWHYVRSLSASGISVSFWW</sequence>